<comment type="caution">
    <text evidence="2">The sequence shown here is derived from an EMBL/GenBank/DDBJ whole genome shotgun (WGS) entry which is preliminary data.</text>
</comment>
<organism evidence="2 3">
    <name type="scientific">Trichoderma ghanense</name>
    <dbReference type="NCBI Taxonomy" id="65468"/>
    <lineage>
        <taxon>Eukaryota</taxon>
        <taxon>Fungi</taxon>
        <taxon>Dikarya</taxon>
        <taxon>Ascomycota</taxon>
        <taxon>Pezizomycotina</taxon>
        <taxon>Sordariomycetes</taxon>
        <taxon>Hypocreomycetidae</taxon>
        <taxon>Hypocreales</taxon>
        <taxon>Hypocreaceae</taxon>
        <taxon>Trichoderma</taxon>
    </lineage>
</organism>
<accession>A0ABY2GWB5</accession>
<dbReference type="Proteomes" id="UP001642720">
    <property type="component" value="Unassembled WGS sequence"/>
</dbReference>
<dbReference type="RefSeq" id="XP_073556205.1">
    <property type="nucleotide sequence ID" value="XM_073705199.1"/>
</dbReference>
<proteinExistence type="predicted"/>
<evidence type="ECO:0000313" key="3">
    <source>
        <dbReference type="Proteomes" id="UP001642720"/>
    </source>
</evidence>
<evidence type="ECO:0000256" key="1">
    <source>
        <dbReference type="SAM" id="MobiDB-lite"/>
    </source>
</evidence>
<protein>
    <submittedName>
        <fullName evidence="2">Uncharacterized protein</fullName>
    </submittedName>
</protein>
<dbReference type="EMBL" id="PPTA01000012">
    <property type="protein sequence ID" value="TFB00004.1"/>
    <property type="molecule type" value="Genomic_DNA"/>
</dbReference>
<feature type="compositionally biased region" description="Polar residues" evidence="1">
    <location>
        <begin position="61"/>
        <end position="72"/>
    </location>
</feature>
<feature type="region of interest" description="Disordered" evidence="1">
    <location>
        <begin position="51"/>
        <end position="81"/>
    </location>
</feature>
<dbReference type="GeneID" id="300579649"/>
<reference evidence="2 3" key="1">
    <citation type="submission" date="2018-01" db="EMBL/GenBank/DDBJ databases">
        <title>Genome characterization of the sugarcane-associated fungus Trichoderma ghanense CCMA-1212 and their application in lignocelulose bioconversion.</title>
        <authorList>
            <person name="Steindorff A.S."/>
            <person name="Mendes T.D."/>
            <person name="Vilela E.S.D."/>
            <person name="Rodrigues D.S."/>
            <person name="Formighieri E.F."/>
            <person name="Melo I.S."/>
            <person name="Favaro L.C.L."/>
        </authorList>
    </citation>
    <scope>NUCLEOTIDE SEQUENCE [LARGE SCALE GENOMIC DNA]</scope>
    <source>
        <strain evidence="2 3">CCMA-1212</strain>
    </source>
</reference>
<name>A0ABY2GWB5_9HYPO</name>
<gene>
    <name evidence="2" type="ORF">CCMA1212_008045</name>
</gene>
<sequence>MWFRGQKALIRNAAQRTALALALALVCDVVSLALGQVFGWVLDTSRYSGAPADGERLPRPSNWSTSHNSATMGTACETESRPASLRPRIGIVAASDTALSLEALTGAAARHAYPGSGLGTIAALCLDGRPTQRWAGRKKRAL</sequence>
<evidence type="ECO:0000313" key="2">
    <source>
        <dbReference type="EMBL" id="TFB00004.1"/>
    </source>
</evidence>
<keyword evidence="3" id="KW-1185">Reference proteome</keyword>